<organism evidence="3 4">
    <name type="scientific">Eremothecium cymbalariae (strain CBS 270.75 / DBVPG 7215 / KCTC 17166 / NRRL Y-17582)</name>
    <name type="common">Yeast</name>
    <dbReference type="NCBI Taxonomy" id="931890"/>
    <lineage>
        <taxon>Eukaryota</taxon>
        <taxon>Fungi</taxon>
        <taxon>Dikarya</taxon>
        <taxon>Ascomycota</taxon>
        <taxon>Saccharomycotina</taxon>
        <taxon>Saccharomycetes</taxon>
        <taxon>Saccharomycetales</taxon>
        <taxon>Saccharomycetaceae</taxon>
        <taxon>Eremothecium</taxon>
    </lineage>
</organism>
<dbReference type="EMBL" id="CP002498">
    <property type="protein sequence ID" value="AET37776.1"/>
    <property type="molecule type" value="Genomic_DNA"/>
</dbReference>
<dbReference type="STRING" id="931890.G8JNX6"/>
<dbReference type="GeneID" id="11470455"/>
<sequence length="444" mass="50443">MADKDSTEYVQKGSPLEPNVVGQEQFKIAGTGFSSPSGETLWMRVIYNALILLVVCLAIIAFFWGALYDSEGKLGNINISVLIQDEGDIGTNLGNLVKEVPGHWLVHGSPSEFRDYYHLSADADIDAAVHNLVHKGDVWMVLNVKPGATAALTNSLVNTSAPVFNSSEYFEVFYESGRDITGFKASILPIMLKLEKKFEFYYNANYLPSLLGSMSDRIELPSNSYNLAMAGRMDWQQVDYRPFDNIILLGPLQIGLIYIILLTFFQLTLFGPIYKQLIARYQPYRVMLYRYMMSWALYGLLALCFNAMSAIYKIDFTRAYGKVGFLVSWLTTWLCMVAIGGANENIISLISAFQPRFIGLWLMSWIIINISPTFFNMDLQSRFYRYGYFTPIFNTKECLKVIFLDLDQDYLPKAYGILLAWCVVNSILFPFVLKVLQVKSRKSM</sequence>
<feature type="transmembrane region" description="Helical" evidence="1">
    <location>
        <begin position="358"/>
        <end position="375"/>
    </location>
</feature>
<evidence type="ECO:0000313" key="4">
    <source>
        <dbReference type="Proteomes" id="UP000006790"/>
    </source>
</evidence>
<dbReference type="GO" id="GO:0005886">
    <property type="term" value="C:plasma membrane"/>
    <property type="evidence" value="ECO:0007669"/>
    <property type="project" value="EnsemblFungi"/>
</dbReference>
<dbReference type="InterPro" id="IPR053001">
    <property type="entry name" value="MNNG_permease-like"/>
</dbReference>
<dbReference type="GO" id="GO:0015931">
    <property type="term" value="P:nucleobase-containing compound transport"/>
    <property type="evidence" value="ECO:0007669"/>
    <property type="project" value="EnsemblFungi"/>
</dbReference>
<reference evidence="4" key="1">
    <citation type="journal article" date="2012" name="G3 (Bethesda)">
        <title>Pichia sorbitophila, an interspecies yeast hybrid reveals early steps of genome resolution following polyploidization.</title>
        <authorList>
            <person name="Leh Louis V."/>
            <person name="Despons L."/>
            <person name="Friedrich A."/>
            <person name="Martin T."/>
            <person name="Durrens P."/>
            <person name="Casaregola S."/>
            <person name="Neuveglise C."/>
            <person name="Fairhead C."/>
            <person name="Marck C."/>
            <person name="Cruz J.A."/>
            <person name="Straub M.L."/>
            <person name="Kugler V."/>
            <person name="Sacerdot C."/>
            <person name="Uzunov Z."/>
            <person name="Thierry A."/>
            <person name="Weiss S."/>
            <person name="Bleykasten C."/>
            <person name="De Montigny J."/>
            <person name="Jacques N."/>
            <person name="Jung P."/>
            <person name="Lemaire M."/>
            <person name="Mallet S."/>
            <person name="Morel G."/>
            <person name="Richard G.F."/>
            <person name="Sarkar A."/>
            <person name="Savel G."/>
            <person name="Schacherer J."/>
            <person name="Seret M.L."/>
            <person name="Talla E."/>
            <person name="Samson G."/>
            <person name="Jubin C."/>
            <person name="Poulain J."/>
            <person name="Vacherie B."/>
            <person name="Barbe V."/>
            <person name="Pelletier E."/>
            <person name="Sherman D.J."/>
            <person name="Westhof E."/>
            <person name="Weissenbach J."/>
            <person name="Baret P.V."/>
            <person name="Wincker P."/>
            <person name="Gaillardin C."/>
            <person name="Dujon B."/>
            <person name="Souciet J.L."/>
        </authorList>
    </citation>
    <scope>NUCLEOTIDE SEQUENCE [LARGE SCALE GENOMIC DNA]</scope>
    <source>
        <strain evidence="4">CBS 270.75 / DBVPG 7215 / KCTC 17166 / NRRL Y-17582</strain>
    </source>
</reference>
<protein>
    <recommendedName>
        <fullName evidence="2">DUF3533 domain-containing protein</fullName>
    </recommendedName>
</protein>
<dbReference type="Proteomes" id="UP000006790">
    <property type="component" value="Chromosome 2"/>
</dbReference>
<dbReference type="InterPro" id="IPR022703">
    <property type="entry name" value="DUF3533"/>
</dbReference>
<keyword evidence="1" id="KW-0472">Membrane</keyword>
<dbReference type="PANTHER" id="PTHR34814">
    <property type="entry name" value="NITROSOGUANIDINE RESISTANCE PROTEIN SNG1"/>
    <property type="match status" value="1"/>
</dbReference>
<dbReference type="GO" id="GO:0061091">
    <property type="term" value="P:regulation of phospholipid translocation"/>
    <property type="evidence" value="ECO:0007669"/>
    <property type="project" value="EnsemblFungi"/>
</dbReference>
<gene>
    <name evidence="3" type="ordered locus">Ecym_2017</name>
</gene>
<feature type="transmembrane region" description="Helical" evidence="1">
    <location>
        <begin position="326"/>
        <end position="346"/>
    </location>
</feature>
<evidence type="ECO:0000259" key="2">
    <source>
        <dbReference type="Pfam" id="PF12051"/>
    </source>
</evidence>
<dbReference type="Pfam" id="PF12051">
    <property type="entry name" value="DUF3533"/>
    <property type="match status" value="1"/>
</dbReference>
<keyword evidence="1" id="KW-0812">Transmembrane</keyword>
<evidence type="ECO:0000313" key="3">
    <source>
        <dbReference type="EMBL" id="AET37776.1"/>
    </source>
</evidence>
<dbReference type="RefSeq" id="XP_003644593.1">
    <property type="nucleotide sequence ID" value="XM_003644545.1"/>
</dbReference>
<accession>G8JNX6</accession>
<dbReference type="OrthoDB" id="2140105at2759"/>
<feature type="transmembrane region" description="Helical" evidence="1">
    <location>
        <begin position="255"/>
        <end position="274"/>
    </location>
</feature>
<dbReference type="GO" id="GO:0060237">
    <property type="term" value="P:regulation of fungal-type cell wall organization"/>
    <property type="evidence" value="ECO:0007669"/>
    <property type="project" value="EnsemblFungi"/>
</dbReference>
<keyword evidence="4" id="KW-1185">Reference proteome</keyword>
<feature type="transmembrane region" description="Helical" evidence="1">
    <location>
        <begin position="45"/>
        <end position="67"/>
    </location>
</feature>
<dbReference type="AlphaFoldDB" id="G8JNX6"/>
<name>G8JNX6_ERECY</name>
<dbReference type="OMA" id="PLENMAM"/>
<proteinExistence type="predicted"/>
<dbReference type="FunCoup" id="G8JNX6">
    <property type="interactions" value="50"/>
</dbReference>
<dbReference type="InParanoid" id="G8JNX6"/>
<dbReference type="HOGENOM" id="CLU_020178_0_1_1"/>
<keyword evidence="1" id="KW-1133">Transmembrane helix</keyword>
<dbReference type="PANTHER" id="PTHR34814:SF1">
    <property type="entry name" value="NITROSOGUANIDINE RESISTANCE PROTEIN SNG1"/>
    <property type="match status" value="1"/>
</dbReference>
<feature type="transmembrane region" description="Helical" evidence="1">
    <location>
        <begin position="414"/>
        <end position="436"/>
    </location>
</feature>
<feature type="domain" description="DUF3533" evidence="2">
    <location>
        <begin position="48"/>
        <end position="426"/>
    </location>
</feature>
<feature type="transmembrane region" description="Helical" evidence="1">
    <location>
        <begin position="295"/>
        <end position="314"/>
    </location>
</feature>
<dbReference type="eggNOG" id="ENOG502QUA0">
    <property type="taxonomic scope" value="Eukaryota"/>
</dbReference>
<dbReference type="KEGG" id="erc:Ecym_2017"/>
<evidence type="ECO:0000256" key="1">
    <source>
        <dbReference type="SAM" id="Phobius"/>
    </source>
</evidence>